<dbReference type="RefSeq" id="WP_125692152.1">
    <property type="nucleotide sequence ID" value="NZ_JBHSSK010000007.1"/>
</dbReference>
<dbReference type="SUPFAM" id="SSF54593">
    <property type="entry name" value="Glyoxalase/Bleomycin resistance protein/Dihydroxybiphenyl dioxygenase"/>
    <property type="match status" value="1"/>
</dbReference>
<dbReference type="InterPro" id="IPR004360">
    <property type="entry name" value="Glyas_Fos-R_dOase_dom"/>
</dbReference>
<dbReference type="EMBL" id="JBHSSK010000007">
    <property type="protein sequence ID" value="MFC6206312.1"/>
    <property type="molecule type" value="Genomic_DNA"/>
</dbReference>
<organism evidence="2 3">
    <name type="scientific">Levilactobacillus tongjiangensis</name>
    <dbReference type="NCBI Taxonomy" id="2486023"/>
    <lineage>
        <taxon>Bacteria</taxon>
        <taxon>Bacillati</taxon>
        <taxon>Bacillota</taxon>
        <taxon>Bacilli</taxon>
        <taxon>Lactobacillales</taxon>
        <taxon>Lactobacillaceae</taxon>
        <taxon>Levilactobacillus</taxon>
    </lineage>
</organism>
<reference evidence="3" key="1">
    <citation type="journal article" date="2019" name="Int. J. Syst. Evol. Microbiol.">
        <title>The Global Catalogue of Microorganisms (GCM) 10K type strain sequencing project: providing services to taxonomists for standard genome sequencing and annotation.</title>
        <authorList>
            <consortium name="The Broad Institute Genomics Platform"/>
            <consortium name="The Broad Institute Genome Sequencing Center for Infectious Disease"/>
            <person name="Wu L."/>
            <person name="Ma J."/>
        </authorList>
    </citation>
    <scope>NUCLEOTIDE SEQUENCE [LARGE SCALE GENOMIC DNA]</scope>
    <source>
        <strain evidence="3">CCM 8905</strain>
    </source>
</reference>
<comment type="caution">
    <text evidence="2">The sequence shown here is derived from an EMBL/GenBank/DDBJ whole genome shotgun (WGS) entry which is preliminary data.</text>
</comment>
<dbReference type="Gene3D" id="3.10.180.10">
    <property type="entry name" value="2,3-Dihydroxybiphenyl 1,2-Dioxygenase, domain 1"/>
    <property type="match status" value="1"/>
</dbReference>
<proteinExistence type="predicted"/>
<dbReference type="Proteomes" id="UP001596254">
    <property type="component" value="Unassembled WGS sequence"/>
</dbReference>
<keyword evidence="3" id="KW-1185">Reference proteome</keyword>
<evidence type="ECO:0000313" key="3">
    <source>
        <dbReference type="Proteomes" id="UP001596254"/>
    </source>
</evidence>
<dbReference type="Pfam" id="PF00903">
    <property type="entry name" value="Glyoxalase"/>
    <property type="match status" value="1"/>
</dbReference>
<evidence type="ECO:0000259" key="1">
    <source>
        <dbReference type="Pfam" id="PF00903"/>
    </source>
</evidence>
<evidence type="ECO:0000313" key="2">
    <source>
        <dbReference type="EMBL" id="MFC6206312.1"/>
    </source>
</evidence>
<feature type="domain" description="Glyoxalase/fosfomycin resistance/dioxygenase" evidence="1">
    <location>
        <begin position="5"/>
        <end position="112"/>
    </location>
</feature>
<accession>A0ABW1SPP6</accession>
<gene>
    <name evidence="2" type="ORF">ACFP1G_02310</name>
</gene>
<protein>
    <submittedName>
        <fullName evidence="2">VOC family protein</fullName>
    </submittedName>
</protein>
<name>A0ABW1SPP6_9LACO</name>
<sequence length="117" mass="13018">MQKTRVMLYVDNVATVVKFWRENFEMTTVAESPLPDGSTNVVLAMPFGVELSFFSNEFIKKYSPEVLGNQPSIMFFSDDFEGLHDRLAGATPISDDNGQPAFGFPDPEGHYFAIGKA</sequence>
<dbReference type="InterPro" id="IPR029068">
    <property type="entry name" value="Glyas_Bleomycin-R_OHBP_Dase"/>
</dbReference>